<sequence length="112" mass="11752">MKTSPGQVHNDITLEGAFLNHMEGGQDAAITGSCIGNHMLNRNKVISGDNWFMMIGHPVLVSVARVFLGLMVQVVRRPGFPGQDISAMPFIGQDALDCGCAPGLVAALCGAS</sequence>
<name>A0A645CK60_9ZZZZ</name>
<reference evidence="1" key="1">
    <citation type="submission" date="2019-08" db="EMBL/GenBank/DDBJ databases">
        <authorList>
            <person name="Kucharzyk K."/>
            <person name="Murdoch R.W."/>
            <person name="Higgins S."/>
            <person name="Loffler F."/>
        </authorList>
    </citation>
    <scope>NUCLEOTIDE SEQUENCE</scope>
</reference>
<protein>
    <submittedName>
        <fullName evidence="1">Uncharacterized protein</fullName>
    </submittedName>
</protein>
<accession>A0A645CK60</accession>
<comment type="caution">
    <text evidence="1">The sequence shown here is derived from an EMBL/GenBank/DDBJ whole genome shotgun (WGS) entry which is preliminary data.</text>
</comment>
<organism evidence="1">
    <name type="scientific">bioreactor metagenome</name>
    <dbReference type="NCBI Taxonomy" id="1076179"/>
    <lineage>
        <taxon>unclassified sequences</taxon>
        <taxon>metagenomes</taxon>
        <taxon>ecological metagenomes</taxon>
    </lineage>
</organism>
<gene>
    <name evidence="1" type="ORF">SDC9_124340</name>
</gene>
<dbReference type="EMBL" id="VSSQ01027878">
    <property type="protein sequence ID" value="MPM77337.1"/>
    <property type="molecule type" value="Genomic_DNA"/>
</dbReference>
<evidence type="ECO:0000313" key="1">
    <source>
        <dbReference type="EMBL" id="MPM77337.1"/>
    </source>
</evidence>
<proteinExistence type="predicted"/>
<dbReference type="AlphaFoldDB" id="A0A645CK60"/>